<evidence type="ECO:0000313" key="3">
    <source>
        <dbReference type="EMBL" id="KAA0038923.1"/>
    </source>
</evidence>
<dbReference type="InterPro" id="IPR043128">
    <property type="entry name" value="Rev_trsase/Diguanyl_cyclase"/>
</dbReference>
<dbReference type="InterPro" id="IPR053134">
    <property type="entry name" value="RNA-dir_DNA_polymerase"/>
</dbReference>
<accession>A0A5A7T7I6</accession>
<dbReference type="InterPro" id="IPR000477">
    <property type="entry name" value="RT_dom"/>
</dbReference>
<feature type="compositionally biased region" description="Basic residues" evidence="1">
    <location>
        <begin position="1"/>
        <end position="10"/>
    </location>
</feature>
<dbReference type="Pfam" id="PF00078">
    <property type="entry name" value="RVT_1"/>
    <property type="match status" value="1"/>
</dbReference>
<comment type="caution">
    <text evidence="3">The sequence shown here is derived from an EMBL/GenBank/DDBJ whole genome shotgun (WGS) entry which is preliminary data.</text>
</comment>
<name>A0A5A7T7I6_CUCMM</name>
<feature type="region of interest" description="Disordered" evidence="1">
    <location>
        <begin position="1"/>
        <end position="35"/>
    </location>
</feature>
<dbReference type="EMBL" id="SSTE01018545">
    <property type="protein sequence ID" value="KAA0038923.1"/>
    <property type="molecule type" value="Genomic_DNA"/>
</dbReference>
<organism evidence="3 4">
    <name type="scientific">Cucumis melo var. makuwa</name>
    <name type="common">Oriental melon</name>
    <dbReference type="NCBI Taxonomy" id="1194695"/>
    <lineage>
        <taxon>Eukaryota</taxon>
        <taxon>Viridiplantae</taxon>
        <taxon>Streptophyta</taxon>
        <taxon>Embryophyta</taxon>
        <taxon>Tracheophyta</taxon>
        <taxon>Spermatophyta</taxon>
        <taxon>Magnoliopsida</taxon>
        <taxon>eudicotyledons</taxon>
        <taxon>Gunneridae</taxon>
        <taxon>Pentapetalae</taxon>
        <taxon>rosids</taxon>
        <taxon>fabids</taxon>
        <taxon>Cucurbitales</taxon>
        <taxon>Cucurbitaceae</taxon>
        <taxon>Benincaseae</taxon>
        <taxon>Cucumis</taxon>
    </lineage>
</organism>
<evidence type="ECO:0000259" key="2">
    <source>
        <dbReference type="Pfam" id="PF00078"/>
    </source>
</evidence>
<dbReference type="AlphaFoldDB" id="A0A5A7T7I6"/>
<evidence type="ECO:0000256" key="1">
    <source>
        <dbReference type="SAM" id="MobiDB-lite"/>
    </source>
</evidence>
<dbReference type="InterPro" id="IPR043502">
    <property type="entry name" value="DNA/RNA_pol_sf"/>
</dbReference>
<sequence length="560" mass="64542">MPPRTSRRLRQNQAEMKGPTEGQSIGKFSTPRVQVGARNKRFTRTTKKIGRPKRAEPSNPEKACGIKQLRKLGATVFEGSTNPTDVKEWLNMLEKCSDFRGHEQQWFTPGVNISSRKEFKKRSRGQALRNMNYGQPHARVIVGIIEVSVLWMLVCVTNVNSKNISRKIACSITQQFRGIRELCPRKLSNQEFQWFRQRAPAMQSTREFLDDLGNRKVLRYDSIRSFSARYRYASGFATTRVIDARLVEVQREKRKPEDVPMVKEFLDVLPNDLTNLPPNREIEFTVKLLSGTAPTSQAPYKMARSELKELKVQLQKLVDKGYIRHNVLRRRAVGCRVFEDEDLPRGNRPSLQTGKLDKTVIFPLLTLSVLRDNDAVVEIELLVSDTLPMSAESFESNSSTWLELYFESVHVEMFCYFTNQVMSELHLMYVGKGQQGSLEETISVDFTSSFGLRQQLNNVTIRNKYSLPRIDDLFDQLRGATLFCKIDLRSGHHQLKVSESDISKTTFRKRYGHYEFRVMLFSLTNAPGVFMDLVKMIFHQFVIVFIDDILVYSVGKEAHE</sequence>
<dbReference type="Gene3D" id="3.10.10.10">
    <property type="entry name" value="HIV Type 1 Reverse Transcriptase, subunit A, domain 1"/>
    <property type="match status" value="2"/>
</dbReference>
<dbReference type="PANTHER" id="PTHR24559:SF444">
    <property type="entry name" value="REVERSE TRANSCRIPTASE DOMAIN-CONTAINING PROTEIN"/>
    <property type="match status" value="1"/>
</dbReference>
<proteinExistence type="predicted"/>
<dbReference type="PANTHER" id="PTHR24559">
    <property type="entry name" value="TRANSPOSON TY3-I GAG-POL POLYPROTEIN"/>
    <property type="match status" value="1"/>
</dbReference>
<feature type="compositionally biased region" description="Basic residues" evidence="1">
    <location>
        <begin position="42"/>
        <end position="52"/>
    </location>
</feature>
<keyword evidence="3" id="KW-0548">Nucleotidyltransferase</keyword>
<dbReference type="CDD" id="cd01647">
    <property type="entry name" value="RT_LTR"/>
    <property type="match status" value="1"/>
</dbReference>
<dbReference type="Gene3D" id="3.30.70.270">
    <property type="match status" value="1"/>
</dbReference>
<keyword evidence="3" id="KW-0695">RNA-directed DNA polymerase</keyword>
<feature type="domain" description="Reverse transcriptase" evidence="2">
    <location>
        <begin position="455"/>
        <end position="560"/>
    </location>
</feature>
<dbReference type="GO" id="GO:0003964">
    <property type="term" value="F:RNA-directed DNA polymerase activity"/>
    <property type="evidence" value="ECO:0007669"/>
    <property type="project" value="UniProtKB-KW"/>
</dbReference>
<dbReference type="SUPFAM" id="SSF56672">
    <property type="entry name" value="DNA/RNA polymerases"/>
    <property type="match status" value="2"/>
</dbReference>
<dbReference type="OrthoDB" id="1936908at2759"/>
<evidence type="ECO:0000313" key="4">
    <source>
        <dbReference type="Proteomes" id="UP000321393"/>
    </source>
</evidence>
<gene>
    <name evidence="3" type="ORF">E6C27_scaffold2967G00020</name>
</gene>
<protein>
    <submittedName>
        <fullName evidence="3">RNA-directed DNA polymerase-like protein</fullName>
    </submittedName>
</protein>
<feature type="region of interest" description="Disordered" evidence="1">
    <location>
        <begin position="42"/>
        <end position="61"/>
    </location>
</feature>
<dbReference type="Proteomes" id="UP000321393">
    <property type="component" value="Unassembled WGS sequence"/>
</dbReference>
<keyword evidence="3" id="KW-0808">Transferase</keyword>
<reference evidence="3 4" key="1">
    <citation type="submission" date="2019-08" db="EMBL/GenBank/DDBJ databases">
        <title>Draft genome sequences of two oriental melons (Cucumis melo L. var makuwa).</title>
        <authorList>
            <person name="Kwon S.-Y."/>
        </authorList>
    </citation>
    <scope>NUCLEOTIDE SEQUENCE [LARGE SCALE GENOMIC DNA]</scope>
    <source>
        <strain evidence="4">cv. SW 3</strain>
        <tissue evidence="3">Leaf</tissue>
    </source>
</reference>